<evidence type="ECO:0000259" key="9">
    <source>
        <dbReference type="PROSITE" id="PS50157"/>
    </source>
</evidence>
<dbReference type="Pfam" id="PF00096">
    <property type="entry name" value="zf-C2H2"/>
    <property type="match status" value="2"/>
</dbReference>
<feature type="domain" description="C2H2-type" evidence="9">
    <location>
        <begin position="1391"/>
        <end position="1419"/>
    </location>
</feature>
<feature type="domain" description="C2H2-type" evidence="9">
    <location>
        <begin position="1279"/>
        <end position="1302"/>
    </location>
</feature>
<dbReference type="InterPro" id="IPR016833">
    <property type="entry name" value="Put_Na-Bile_cotransptr"/>
</dbReference>
<feature type="compositionally biased region" description="Low complexity" evidence="7">
    <location>
        <begin position="1494"/>
        <end position="1503"/>
    </location>
</feature>
<dbReference type="InterPro" id="IPR050688">
    <property type="entry name" value="Zinc_finger/UBP_domain"/>
</dbReference>
<feature type="region of interest" description="Disordered" evidence="7">
    <location>
        <begin position="1000"/>
        <end position="1031"/>
    </location>
</feature>
<feature type="compositionally biased region" description="Low complexity" evidence="7">
    <location>
        <begin position="1183"/>
        <end position="1203"/>
    </location>
</feature>
<dbReference type="GO" id="GO:0008270">
    <property type="term" value="F:zinc ion binding"/>
    <property type="evidence" value="ECO:0007669"/>
    <property type="project" value="UniProtKB-KW"/>
</dbReference>
<evidence type="ECO:0000256" key="8">
    <source>
        <dbReference type="SAM" id="Phobius"/>
    </source>
</evidence>
<dbReference type="PANTHER" id="PTHR24403">
    <property type="entry name" value="ZINC FINGER PROTEIN"/>
    <property type="match status" value="1"/>
</dbReference>
<keyword evidence="8" id="KW-0472">Membrane</keyword>
<reference evidence="10 11" key="1">
    <citation type="submission" date="2019-01" db="EMBL/GenBank/DDBJ databases">
        <title>Draft Genome and Complete Hox-Cluster Characterization of the Sterlet Sturgeon (Acipenser ruthenus).</title>
        <authorList>
            <person name="Wei Q."/>
        </authorList>
    </citation>
    <scope>NUCLEOTIDE SEQUENCE [LARGE SCALE GENOMIC DNA]</scope>
    <source>
        <strain evidence="10">WHYD16114868_AA</strain>
        <tissue evidence="10">Blood</tissue>
    </source>
</reference>
<feature type="transmembrane region" description="Helical" evidence="8">
    <location>
        <begin position="196"/>
        <end position="214"/>
    </location>
</feature>
<evidence type="ECO:0000256" key="3">
    <source>
        <dbReference type="ARBA" id="ARBA00022737"/>
    </source>
</evidence>
<feature type="domain" description="C2H2-type" evidence="9">
    <location>
        <begin position="1043"/>
        <end position="1070"/>
    </location>
</feature>
<keyword evidence="8" id="KW-1133">Transmembrane helix</keyword>
<feature type="compositionally biased region" description="Polar residues" evidence="7">
    <location>
        <begin position="349"/>
        <end position="363"/>
    </location>
</feature>
<dbReference type="FunFam" id="3.30.160.60:FF:002599">
    <property type="entry name" value="Zinc finger protein 827"/>
    <property type="match status" value="1"/>
</dbReference>
<dbReference type="FunFam" id="3.30.160.60:FF:001733">
    <property type="entry name" value="zinc finger protein 827 isoform X1"/>
    <property type="match status" value="1"/>
</dbReference>
<accession>A0A444U7D6</accession>
<dbReference type="SUPFAM" id="SSF57667">
    <property type="entry name" value="beta-beta-alpha zinc fingers"/>
    <property type="match status" value="4"/>
</dbReference>
<evidence type="ECO:0000256" key="4">
    <source>
        <dbReference type="ARBA" id="ARBA00022771"/>
    </source>
</evidence>
<dbReference type="SMART" id="SM00355">
    <property type="entry name" value="ZnF_C2H2"/>
    <property type="match status" value="13"/>
</dbReference>
<feature type="domain" description="C2H2-type" evidence="9">
    <location>
        <begin position="725"/>
        <end position="752"/>
    </location>
</feature>
<dbReference type="FunFam" id="3.30.160.60:FF:000272">
    <property type="entry name" value="Zinc finger protein 827"/>
    <property type="match status" value="1"/>
</dbReference>
<comment type="caution">
    <text evidence="10">The sequence shown here is derived from an EMBL/GenBank/DDBJ whole genome shotgun (WGS) entry which is preliminary data.</text>
</comment>
<name>A0A444U7D6_ACIRT</name>
<sequence>MFMEISTALGDSNGLGKAFEAMAKALESQGKITESVKYLEKFIQVAKSSDQSRSLQDACMCLGVIYNNRVLKGNDSDLLCEEITYIQRVLADVFSSSYIDQSHTEHRFRGLQTVGCMPPPVSSAVILTKAVGGNEAAAIFNSAFGSFLGIVVTPLLLLLFVSTRTISYCPVTGNSKFTIYPHSSSGSKYRNNGAPFVSRTIKVSIAVAIVYFVFPHAELKGVCSVSSCFRYPLVVFFKRKIDGFQGIPMLKIVFEGYEHLSLISVPLLIYHPAQILLGSVLVPTIKSWMVKRQKVYITITSFDVEYMPDCHHDSLVFKDGSTSPVAGKYCDVDRIEEEQGGEPLGQDSWFGNTSDTPSESSYGDVQDELRISPLQEQDTSTESSLGCPTPVQGNSLELLGLDNEAFKQGGFACKDQLSSVVSSLYEDSSQMLVKPLSSNLRRLLEAGSLKLDADDLAARGRGGDSPPVKLGSSLALSPSSHHAQQLSALARKLANSTSAAASPGAATVSANSIKQEPCDPFVTSSSGGSGFMWGSHEKWPPASSTPSSSLSPDSAIQKLKAAANAVLQDQSAAASSSPSASTAVGRPEETMRFDAFTSPFSPQSASSTLAALSKKVSERGLSSGQVEHQPPASSFLSLVSMTSSAALLKEVAARAAGNLLADKKEPLPLVVGTPEDFKPLLDKNQKIVTTPSQTLELLLPSTAKGRTKASNQGAPAATEEGGKPFQCPVCGLVIKRKSYWKRHMVIHTGLKSHQCPLCPFRCARKDNLKSHMKLSLERFLLLFMLTLALCVLVQVIGPSALCSTRAANQKEAPKPQFIVKEEPRPEESKSPTVPQGQPSYMFCQEPPAVDAPERPLSTTEGSPLVKSSLLSQDISMKVASEMLMKLSAENNKEANIQKVTVKAEPMEVDSPEDLPSSAHMLGFSTLPRQEKNESLTNLPEALVCHQKPLFSQDISVKMASELLFQLSEKVSKAHNHKSNSVLNRMNSPYLEDDFRQSPFNSSSKDLLPSESGCSGRVSLQDSEKPGLESGNGINQWKMSEQLFPCSICGKVFGRQQTLSRHLSLHTEERKYKCHLCPYAAKCRANLNQHLTIHAVKLVSTDAEEIVSAVTTENSERKNYPYYYCCHVCGFETELNAQFVSHMSLHVDKEQWMFSICCGTCDFICNEEGEMKVHVNAGHAGHNSKSPLSETKSTSSSLSALSDSFNGSESSDIAHGNEELKSFLAPPMETSTQSGSGSHSGSGAEEKSEKGFECIFCNFVCKTKMMYERHLQIHLITRMFECDVCHKFMKTPEQLLEHQKCHTVPTGGLKCPFCIYSTNRPSAMECHLKSHYKMEYKCRICQTVKSNQLELEMHIREHRLGNHYKCEQCGYLSKTANKLIEHVRVHTGERPFHCDQCSYSCKRKDNLNLHKKLKHAPRQTFSCAECAFTTTHPFVFSRHVKKHQNGECLDDDHHHHHHHHPRKGKEAVTSSSNCSGSSSHHHHHHPRKGKEALTSSSNGSGSSSPLLTMSASHALQSVALSVTGKQQQAVEPVLRYLSTNGTSFSSHYEKYRNCDLAHLIPLTTLFPLSQFGDSTRGSNTFHHSYSRLRPESSCPFPSPDSPKHSFLAYLGLTERAKTV</sequence>
<evidence type="ECO:0000313" key="11">
    <source>
        <dbReference type="Proteomes" id="UP000289886"/>
    </source>
</evidence>
<feature type="region of interest" description="Disordered" evidence="7">
    <location>
        <begin position="1179"/>
        <end position="1211"/>
    </location>
</feature>
<dbReference type="PROSITE" id="PS50157">
    <property type="entry name" value="ZINC_FINGER_C2H2_2"/>
    <property type="match status" value="5"/>
</dbReference>
<feature type="compositionally biased region" description="Basic and acidic residues" evidence="7">
    <location>
        <begin position="819"/>
        <end position="829"/>
    </location>
</feature>
<dbReference type="InterPro" id="IPR011990">
    <property type="entry name" value="TPR-like_helical_dom_sf"/>
</dbReference>
<dbReference type="InterPro" id="IPR038770">
    <property type="entry name" value="Na+/solute_symporter_sf"/>
</dbReference>
<dbReference type="FunFam" id="3.30.160.60:FF:000415">
    <property type="entry name" value="Zinc finger protein 827"/>
    <property type="match status" value="1"/>
</dbReference>
<feature type="compositionally biased region" description="Low complexity" evidence="7">
    <location>
        <begin position="540"/>
        <end position="554"/>
    </location>
</feature>
<feature type="transmembrane region" description="Helical" evidence="8">
    <location>
        <begin position="267"/>
        <end position="285"/>
    </location>
</feature>
<keyword evidence="2" id="KW-0479">Metal-binding</keyword>
<evidence type="ECO:0000256" key="5">
    <source>
        <dbReference type="ARBA" id="ARBA00022833"/>
    </source>
</evidence>
<evidence type="ECO:0000256" key="1">
    <source>
        <dbReference type="ARBA" id="ARBA00006528"/>
    </source>
</evidence>
<feature type="compositionally biased region" description="Basic residues" evidence="7">
    <location>
        <begin position="1478"/>
        <end position="1487"/>
    </location>
</feature>
<dbReference type="InterPro" id="IPR013087">
    <property type="entry name" value="Znf_C2H2_type"/>
</dbReference>
<dbReference type="Gene3D" id="1.20.1530.20">
    <property type="match status" value="1"/>
</dbReference>
<comment type="similarity">
    <text evidence="1">Belongs to the bile acid:sodium symporter (BASS) (TC 2.A.28) family.</text>
</comment>
<proteinExistence type="inferred from homology"/>
<evidence type="ECO:0000256" key="6">
    <source>
        <dbReference type="PROSITE-ProRule" id="PRU00042"/>
    </source>
</evidence>
<feature type="region of interest" description="Disordered" evidence="7">
    <location>
        <begin position="1226"/>
        <end position="1245"/>
    </location>
</feature>
<dbReference type="PROSITE" id="PS00028">
    <property type="entry name" value="ZINC_FINGER_C2H2_1"/>
    <property type="match status" value="4"/>
</dbReference>
<dbReference type="Gene3D" id="3.30.160.60">
    <property type="entry name" value="Classic Zinc Finger"/>
    <property type="match status" value="6"/>
</dbReference>
<dbReference type="GO" id="GO:0045944">
    <property type="term" value="P:positive regulation of transcription by RNA polymerase II"/>
    <property type="evidence" value="ECO:0007669"/>
    <property type="project" value="TreeGrafter"/>
</dbReference>
<feature type="region of interest" description="Disordered" evidence="7">
    <location>
        <begin position="340"/>
        <end position="364"/>
    </location>
</feature>
<keyword evidence="11" id="KW-1185">Reference proteome</keyword>
<protein>
    <recommendedName>
        <fullName evidence="9">C2H2-type domain-containing protein</fullName>
    </recommendedName>
</protein>
<evidence type="ECO:0000256" key="7">
    <source>
        <dbReference type="SAM" id="MobiDB-lite"/>
    </source>
</evidence>
<organism evidence="10 11">
    <name type="scientific">Acipenser ruthenus</name>
    <name type="common">Sterlet sturgeon</name>
    <dbReference type="NCBI Taxonomy" id="7906"/>
    <lineage>
        <taxon>Eukaryota</taxon>
        <taxon>Metazoa</taxon>
        <taxon>Chordata</taxon>
        <taxon>Craniata</taxon>
        <taxon>Vertebrata</taxon>
        <taxon>Euteleostomi</taxon>
        <taxon>Actinopterygii</taxon>
        <taxon>Chondrostei</taxon>
        <taxon>Acipenseriformes</taxon>
        <taxon>Acipenseridae</taxon>
        <taxon>Acipenser</taxon>
    </lineage>
</organism>
<dbReference type="PANTHER" id="PTHR24403:SF62">
    <property type="entry name" value="ZINC FINGER PROTEIN 827"/>
    <property type="match status" value="1"/>
</dbReference>
<feature type="transmembrane region" description="Helical" evidence="8">
    <location>
        <begin position="138"/>
        <end position="161"/>
    </location>
</feature>
<dbReference type="Proteomes" id="UP000289886">
    <property type="component" value="Unassembled WGS sequence"/>
</dbReference>
<feature type="compositionally biased region" description="Low complexity" evidence="7">
    <location>
        <begin position="1228"/>
        <end position="1242"/>
    </location>
</feature>
<feature type="region of interest" description="Disordered" evidence="7">
    <location>
        <begin position="812"/>
        <end position="863"/>
    </location>
</feature>
<gene>
    <name evidence="10" type="ORF">EOD39_7299</name>
</gene>
<keyword evidence="8" id="KW-0812">Transmembrane</keyword>
<evidence type="ECO:0000313" key="10">
    <source>
        <dbReference type="EMBL" id="RXM31068.1"/>
    </source>
</evidence>
<feature type="compositionally biased region" description="Basic residues" evidence="7">
    <location>
        <begin position="1453"/>
        <end position="1462"/>
    </location>
</feature>
<dbReference type="InterPro" id="IPR035914">
    <property type="entry name" value="Sperma_CUB_dom_sf"/>
</dbReference>
<dbReference type="Gene3D" id="1.25.40.10">
    <property type="entry name" value="Tetratricopeptide repeat domain"/>
    <property type="match status" value="1"/>
</dbReference>
<dbReference type="SUPFAM" id="SSF49854">
    <property type="entry name" value="Spermadhesin, CUB domain"/>
    <property type="match status" value="1"/>
</dbReference>
<dbReference type="EMBL" id="SCEB01215143">
    <property type="protein sequence ID" value="RXM31068.1"/>
    <property type="molecule type" value="Genomic_DNA"/>
</dbReference>
<dbReference type="FunFam" id="3.30.160.60:FF:001564">
    <property type="entry name" value="zinc finger protein 827 isoform X1"/>
    <property type="match status" value="1"/>
</dbReference>
<feature type="transmembrane region" description="Helical" evidence="8">
    <location>
        <begin position="779"/>
        <end position="801"/>
    </location>
</feature>
<keyword evidence="5" id="KW-0862">Zinc</keyword>
<feature type="region of interest" description="Disordered" evidence="7">
    <location>
        <begin position="532"/>
        <end position="554"/>
    </location>
</feature>
<dbReference type="InterPro" id="IPR036236">
    <property type="entry name" value="Znf_C2H2_sf"/>
</dbReference>
<dbReference type="Pfam" id="PF13593">
    <property type="entry name" value="SBF_like"/>
    <property type="match status" value="2"/>
</dbReference>
<keyword evidence="4 6" id="KW-0863">Zinc-finger</keyword>
<feature type="region of interest" description="Disordered" evidence="7">
    <location>
        <begin position="1446"/>
        <end position="1506"/>
    </location>
</feature>
<feature type="domain" description="C2H2-type" evidence="9">
    <location>
        <begin position="1363"/>
        <end position="1390"/>
    </location>
</feature>
<dbReference type="GO" id="GO:0005634">
    <property type="term" value="C:nucleus"/>
    <property type="evidence" value="ECO:0007669"/>
    <property type="project" value="TreeGrafter"/>
</dbReference>
<keyword evidence="3" id="KW-0677">Repeat</keyword>
<evidence type="ECO:0000256" key="2">
    <source>
        <dbReference type="ARBA" id="ARBA00022723"/>
    </source>
</evidence>